<dbReference type="Proteomes" id="UP000245362">
    <property type="component" value="Unassembled WGS sequence"/>
</dbReference>
<evidence type="ECO:0000256" key="4">
    <source>
        <dbReference type="ARBA" id="ARBA00023136"/>
    </source>
</evidence>
<comment type="similarity">
    <text evidence="6">Belongs to the methyl-accepting chemotaxis (MCP) protein family.</text>
</comment>
<name>A0A2U3BED5_9VIBR</name>
<dbReference type="PROSITE" id="PS50885">
    <property type="entry name" value="HAMP"/>
    <property type="match status" value="1"/>
</dbReference>
<evidence type="ECO:0000259" key="10">
    <source>
        <dbReference type="PROSITE" id="PS50885"/>
    </source>
</evidence>
<evidence type="ECO:0000256" key="5">
    <source>
        <dbReference type="ARBA" id="ARBA00023224"/>
    </source>
</evidence>
<gene>
    <name evidence="11" type="ORF">DI392_02335</name>
</gene>
<dbReference type="GO" id="GO:0016020">
    <property type="term" value="C:membrane"/>
    <property type="evidence" value="ECO:0007669"/>
    <property type="project" value="UniProtKB-SubCell"/>
</dbReference>
<dbReference type="FunFam" id="1.10.287.950:FF:000001">
    <property type="entry name" value="Methyl-accepting chemotaxis sensory transducer"/>
    <property type="match status" value="1"/>
</dbReference>
<feature type="transmembrane region" description="Helical" evidence="8">
    <location>
        <begin position="26"/>
        <end position="45"/>
    </location>
</feature>
<organism evidence="11 12">
    <name type="scientific">Vibrio albus</name>
    <dbReference type="NCBI Taxonomy" id="2200953"/>
    <lineage>
        <taxon>Bacteria</taxon>
        <taxon>Pseudomonadati</taxon>
        <taxon>Pseudomonadota</taxon>
        <taxon>Gammaproteobacteria</taxon>
        <taxon>Vibrionales</taxon>
        <taxon>Vibrionaceae</taxon>
        <taxon>Vibrio</taxon>
    </lineage>
</organism>
<reference evidence="11 12" key="1">
    <citation type="submission" date="2018-05" db="EMBL/GenBank/DDBJ databases">
        <title>Vibrio limimaris sp. nov., isolated from marine sediment.</title>
        <authorList>
            <person name="Li C.-M."/>
        </authorList>
    </citation>
    <scope>NUCLEOTIDE SEQUENCE [LARGE SCALE GENOMIC DNA]</scope>
    <source>
        <strain evidence="11 12">E4404</strain>
    </source>
</reference>
<evidence type="ECO:0000256" key="1">
    <source>
        <dbReference type="ARBA" id="ARBA00004141"/>
    </source>
</evidence>
<dbReference type="Pfam" id="PF00015">
    <property type="entry name" value="MCPsignal"/>
    <property type="match status" value="1"/>
</dbReference>
<evidence type="ECO:0000256" key="6">
    <source>
        <dbReference type="ARBA" id="ARBA00029447"/>
    </source>
</evidence>
<keyword evidence="4 8" id="KW-0472">Membrane</keyword>
<dbReference type="InterPro" id="IPR004089">
    <property type="entry name" value="MCPsignal_dom"/>
</dbReference>
<keyword evidence="2 8" id="KW-0812">Transmembrane</keyword>
<dbReference type="GO" id="GO:0004888">
    <property type="term" value="F:transmembrane signaling receptor activity"/>
    <property type="evidence" value="ECO:0007669"/>
    <property type="project" value="InterPro"/>
</dbReference>
<feature type="domain" description="Methyl-accepting transducer" evidence="9">
    <location>
        <begin position="401"/>
        <end position="637"/>
    </location>
</feature>
<dbReference type="PANTHER" id="PTHR32089:SF119">
    <property type="entry name" value="METHYL-ACCEPTING CHEMOTAXIS PROTEIN CTPL"/>
    <property type="match status" value="1"/>
</dbReference>
<evidence type="ECO:0000256" key="7">
    <source>
        <dbReference type="PROSITE-ProRule" id="PRU00284"/>
    </source>
</evidence>
<feature type="domain" description="HAMP" evidence="10">
    <location>
        <begin position="344"/>
        <end position="396"/>
    </location>
</feature>
<proteinExistence type="inferred from homology"/>
<dbReference type="PROSITE" id="PS50111">
    <property type="entry name" value="CHEMOTAXIS_TRANSDUC_2"/>
    <property type="match status" value="1"/>
</dbReference>
<dbReference type="Gene3D" id="1.10.287.950">
    <property type="entry name" value="Methyl-accepting chemotaxis protein"/>
    <property type="match status" value="1"/>
</dbReference>
<dbReference type="SMART" id="SM00304">
    <property type="entry name" value="HAMP"/>
    <property type="match status" value="1"/>
</dbReference>
<dbReference type="Pfam" id="PF08376">
    <property type="entry name" value="NIT"/>
    <property type="match status" value="1"/>
</dbReference>
<dbReference type="PRINTS" id="PR00260">
    <property type="entry name" value="CHEMTRNSDUCR"/>
</dbReference>
<evidence type="ECO:0000313" key="12">
    <source>
        <dbReference type="Proteomes" id="UP000245362"/>
    </source>
</evidence>
<dbReference type="InterPro" id="IPR003660">
    <property type="entry name" value="HAMP_dom"/>
</dbReference>
<dbReference type="SMART" id="SM00283">
    <property type="entry name" value="MA"/>
    <property type="match status" value="1"/>
</dbReference>
<keyword evidence="3 8" id="KW-1133">Transmembrane helix</keyword>
<keyword evidence="12" id="KW-1185">Reference proteome</keyword>
<dbReference type="InterPro" id="IPR004090">
    <property type="entry name" value="Chemotax_Me-accpt_rcpt"/>
</dbReference>
<keyword evidence="5 7" id="KW-0807">Transducer</keyword>
<evidence type="ECO:0000259" key="9">
    <source>
        <dbReference type="PROSITE" id="PS50111"/>
    </source>
</evidence>
<dbReference type="CDD" id="cd11386">
    <property type="entry name" value="MCP_signal"/>
    <property type="match status" value="1"/>
</dbReference>
<comment type="caution">
    <text evidence="11">The sequence shown here is derived from an EMBL/GenBank/DDBJ whole genome shotgun (WGS) entry which is preliminary data.</text>
</comment>
<dbReference type="InterPro" id="IPR013587">
    <property type="entry name" value="Nitrate/nitrite_sensing"/>
</dbReference>
<dbReference type="PANTHER" id="PTHR32089">
    <property type="entry name" value="METHYL-ACCEPTING CHEMOTAXIS PROTEIN MCPB"/>
    <property type="match status" value="1"/>
</dbReference>
<dbReference type="SUPFAM" id="SSF58104">
    <property type="entry name" value="Methyl-accepting chemotaxis protein (MCP) signaling domain"/>
    <property type="match status" value="1"/>
</dbReference>
<comment type="subcellular location">
    <subcellularLocation>
        <location evidence="1">Membrane</location>
        <topology evidence="1">Multi-pass membrane protein</topology>
    </subcellularLocation>
</comment>
<dbReference type="AlphaFoldDB" id="A0A2U3BED5"/>
<evidence type="ECO:0000256" key="8">
    <source>
        <dbReference type="SAM" id="Phobius"/>
    </source>
</evidence>
<dbReference type="EMBL" id="QFWT01000001">
    <property type="protein sequence ID" value="PWI35140.1"/>
    <property type="molecule type" value="Genomic_DNA"/>
</dbReference>
<protein>
    <recommendedName>
        <fullName evidence="13">Methyl-accepting chemotaxis protein</fullName>
    </recommendedName>
</protein>
<sequence length="676" mass="75717">MQCHFTWTNQVKPTEPYMLLTVKRKLLIVTVPIILALLYFSGVQIHQAYTSRSSANTIATFVELSTHNSRLVYELQAEREVVAGLLGSERDNFTGQLAEQRQKTDKHIQTLISYMQHHRDVLQAYPDLWRVMDLATKQFQNIDTLRSEVLNQSIPFSKALNYYSKLNEYLLAAPALAVKVSREAEVSRALMAYDLFLQGLERAGIERTLLHHAFEQGRFGAGEYRKFSSLVSEQESYFSTFILYSDNKVVSHYQDRMASLAIKEVENYRKKTFTGFMRQDAHEWLTVSSKRIDLLYLTEAELREDILALEHAIAAEHNRSFWGSLVLSVLVISLSVYVCYRLLSGINRQVSYLNRTMGNAADKNLQVRCQAIAQDELGSISVNLNTMLDELTDAVSIIADASEQLFSAAEQSTKTVEQNANNLHRQQGDVDQIVTAVKQMNASVKEVTRSIRNTSEQADSANQQVLGSERLVQTSMDSIEEVQNRIESVSHTIYSLHQSTDNISGVVDVIQDIAEQTNLLALNAAIESARAGQHGRGFAVVASEVRSLAQRTYESTREIESMVAKLQKDSNSTFEQINGAREHVAISVEKAVNVKEALSTMTESINTIRDNATQIASAAEQQVQVSEDIASRAQTIGAGVRHAARSGEQMAEAARAQARLSEKLKYLVSQFKIISD</sequence>
<dbReference type="GO" id="GO:0007165">
    <property type="term" value="P:signal transduction"/>
    <property type="evidence" value="ECO:0007669"/>
    <property type="project" value="UniProtKB-KW"/>
</dbReference>
<evidence type="ECO:0000256" key="2">
    <source>
        <dbReference type="ARBA" id="ARBA00022692"/>
    </source>
</evidence>
<accession>A0A2U3BED5</accession>
<evidence type="ECO:0008006" key="13">
    <source>
        <dbReference type="Google" id="ProtNLM"/>
    </source>
</evidence>
<dbReference type="OrthoDB" id="2489132at2"/>
<evidence type="ECO:0000313" key="11">
    <source>
        <dbReference type="EMBL" id="PWI35140.1"/>
    </source>
</evidence>
<evidence type="ECO:0000256" key="3">
    <source>
        <dbReference type="ARBA" id="ARBA00022989"/>
    </source>
</evidence>
<dbReference type="GO" id="GO:0006935">
    <property type="term" value="P:chemotaxis"/>
    <property type="evidence" value="ECO:0007669"/>
    <property type="project" value="InterPro"/>
</dbReference>